<reference evidence="1" key="1">
    <citation type="submission" date="2022-11" db="EMBL/GenBank/DDBJ databases">
        <title>Chromosome-level genome of Pogonophryne albipinna.</title>
        <authorList>
            <person name="Jo E."/>
        </authorList>
    </citation>
    <scope>NUCLEOTIDE SEQUENCE</scope>
    <source>
        <strain evidence="1">SGF0006</strain>
        <tissue evidence="1">Muscle</tissue>
    </source>
</reference>
<evidence type="ECO:0000313" key="2">
    <source>
        <dbReference type="Proteomes" id="UP001219934"/>
    </source>
</evidence>
<accession>A0AAD6BBD2</accession>
<protein>
    <recommendedName>
        <fullName evidence="3">Zinc finger BED domain-containing protein 5</fullName>
    </recommendedName>
</protein>
<proteinExistence type="predicted"/>
<sequence length="201" mass="22833">MNEHILFCKKLTGRTTGQDVFNVIDNFFSQHKLDWKSCSHVCTDGAAAMTGRVNGLMAHIKKLKNEFNSYFPDIDNKSSTLDWVCNPFVTCINSSIPARLQEDLIDVSSDRSLTMRYSSTPLTQFWCGVEKEYPELGKHALNELLPFGSTYLCEVTFSAMTHIKTKHRNRLNLENNLVTAVATISPRLTKLMREKQAQVSH</sequence>
<keyword evidence="2" id="KW-1185">Reference proteome</keyword>
<evidence type="ECO:0000313" key="1">
    <source>
        <dbReference type="EMBL" id="KAJ4940288.1"/>
    </source>
</evidence>
<dbReference type="SUPFAM" id="SSF53098">
    <property type="entry name" value="Ribonuclease H-like"/>
    <property type="match status" value="1"/>
</dbReference>
<name>A0AAD6BBD2_9TELE</name>
<dbReference type="PANTHER" id="PTHR45913">
    <property type="entry name" value="EPM2A-INTERACTING PROTEIN 1"/>
    <property type="match status" value="1"/>
</dbReference>
<gene>
    <name evidence="1" type="ORF">JOQ06_026597</name>
</gene>
<dbReference type="Proteomes" id="UP001219934">
    <property type="component" value="Unassembled WGS sequence"/>
</dbReference>
<dbReference type="EMBL" id="JAPTMU010000007">
    <property type="protein sequence ID" value="KAJ4940288.1"/>
    <property type="molecule type" value="Genomic_DNA"/>
</dbReference>
<dbReference type="InterPro" id="IPR012337">
    <property type="entry name" value="RNaseH-like_sf"/>
</dbReference>
<comment type="caution">
    <text evidence="1">The sequence shown here is derived from an EMBL/GenBank/DDBJ whole genome shotgun (WGS) entry which is preliminary data.</text>
</comment>
<dbReference type="AlphaFoldDB" id="A0AAD6BBD2"/>
<dbReference type="PANTHER" id="PTHR45913:SF19">
    <property type="entry name" value="LOW QUALITY PROTEIN: ZINC FINGER BED DOMAIN-CONTAINING PROTEIN 5-LIKE"/>
    <property type="match status" value="1"/>
</dbReference>
<evidence type="ECO:0008006" key="3">
    <source>
        <dbReference type="Google" id="ProtNLM"/>
    </source>
</evidence>
<organism evidence="1 2">
    <name type="scientific">Pogonophryne albipinna</name>
    <dbReference type="NCBI Taxonomy" id="1090488"/>
    <lineage>
        <taxon>Eukaryota</taxon>
        <taxon>Metazoa</taxon>
        <taxon>Chordata</taxon>
        <taxon>Craniata</taxon>
        <taxon>Vertebrata</taxon>
        <taxon>Euteleostomi</taxon>
        <taxon>Actinopterygii</taxon>
        <taxon>Neopterygii</taxon>
        <taxon>Teleostei</taxon>
        <taxon>Neoteleostei</taxon>
        <taxon>Acanthomorphata</taxon>
        <taxon>Eupercaria</taxon>
        <taxon>Perciformes</taxon>
        <taxon>Notothenioidei</taxon>
        <taxon>Pogonophryne</taxon>
    </lineage>
</organism>